<feature type="coiled-coil region" evidence="1">
    <location>
        <begin position="90"/>
        <end position="117"/>
    </location>
</feature>
<evidence type="ECO:0000313" key="3">
    <source>
        <dbReference type="Proteomes" id="UP000689195"/>
    </source>
</evidence>
<evidence type="ECO:0000313" key="2">
    <source>
        <dbReference type="EMBL" id="CAD8197274.1"/>
    </source>
</evidence>
<dbReference type="Proteomes" id="UP000689195">
    <property type="component" value="Unassembled WGS sequence"/>
</dbReference>
<dbReference type="AlphaFoldDB" id="A0A8S1X564"/>
<evidence type="ECO:0000256" key="1">
    <source>
        <dbReference type="SAM" id="Coils"/>
    </source>
</evidence>
<sequence length="118" mass="14194">MTDLDFNNSICNNEQKSTERRTDQFRIIKKITKKGKGCYCQNFRQKKKYKIESPYESSNECDGWEVEDNYSRKLQTRRNQKEFVDLVQYASKLQYVINMAKQELKILEETMQSNQTQK</sequence>
<keyword evidence="3" id="KW-1185">Reference proteome</keyword>
<organism evidence="2 3">
    <name type="scientific">Paramecium pentaurelia</name>
    <dbReference type="NCBI Taxonomy" id="43138"/>
    <lineage>
        <taxon>Eukaryota</taxon>
        <taxon>Sar</taxon>
        <taxon>Alveolata</taxon>
        <taxon>Ciliophora</taxon>
        <taxon>Intramacronucleata</taxon>
        <taxon>Oligohymenophorea</taxon>
        <taxon>Peniculida</taxon>
        <taxon>Parameciidae</taxon>
        <taxon>Paramecium</taxon>
    </lineage>
</organism>
<dbReference type="EMBL" id="CAJJDO010000115">
    <property type="protein sequence ID" value="CAD8197274.1"/>
    <property type="molecule type" value="Genomic_DNA"/>
</dbReference>
<keyword evidence="1" id="KW-0175">Coiled coil</keyword>
<gene>
    <name evidence="2" type="ORF">PPENT_87.1.T1150024</name>
</gene>
<accession>A0A8S1X564</accession>
<comment type="caution">
    <text evidence="2">The sequence shown here is derived from an EMBL/GenBank/DDBJ whole genome shotgun (WGS) entry which is preliminary data.</text>
</comment>
<proteinExistence type="predicted"/>
<name>A0A8S1X564_9CILI</name>
<reference evidence="2" key="1">
    <citation type="submission" date="2021-01" db="EMBL/GenBank/DDBJ databases">
        <authorList>
            <consortium name="Genoscope - CEA"/>
            <person name="William W."/>
        </authorList>
    </citation>
    <scope>NUCLEOTIDE SEQUENCE</scope>
</reference>
<protein>
    <submittedName>
        <fullName evidence="2">Uncharacterized protein</fullName>
    </submittedName>
</protein>
<dbReference type="OrthoDB" id="299665at2759"/>